<feature type="transmembrane region" description="Helical" evidence="9">
    <location>
        <begin position="173"/>
        <end position="191"/>
    </location>
</feature>
<feature type="transmembrane region" description="Helical" evidence="9">
    <location>
        <begin position="149"/>
        <end position="167"/>
    </location>
</feature>
<name>A0A7W8BGT8_STREU</name>
<evidence type="ECO:0000256" key="2">
    <source>
        <dbReference type="ARBA" id="ARBA00022475"/>
    </source>
</evidence>
<keyword evidence="5 9" id="KW-0812">Transmembrane</keyword>
<gene>
    <name evidence="11" type="ORF">FHS36_006140</name>
</gene>
<evidence type="ECO:0000256" key="1">
    <source>
        <dbReference type="ARBA" id="ARBA00004651"/>
    </source>
</evidence>
<evidence type="ECO:0000256" key="7">
    <source>
        <dbReference type="ARBA" id="ARBA00023136"/>
    </source>
</evidence>
<evidence type="ECO:0000256" key="3">
    <source>
        <dbReference type="ARBA" id="ARBA00022676"/>
    </source>
</evidence>
<dbReference type="PANTHER" id="PTHR33908:SF3">
    <property type="entry name" value="UNDECAPRENYL PHOSPHATE-ALPHA-4-AMINO-4-DEOXY-L-ARABINOSE ARABINOSYL TRANSFERASE"/>
    <property type="match status" value="1"/>
</dbReference>
<organism evidence="11 12">
    <name type="scientific">Streptomyces eurocidicus</name>
    <name type="common">Streptoverticillium eurocidicus</name>
    <dbReference type="NCBI Taxonomy" id="66423"/>
    <lineage>
        <taxon>Bacteria</taxon>
        <taxon>Bacillati</taxon>
        <taxon>Actinomycetota</taxon>
        <taxon>Actinomycetes</taxon>
        <taxon>Kitasatosporales</taxon>
        <taxon>Streptomycetaceae</taxon>
        <taxon>Streptomyces</taxon>
    </lineage>
</organism>
<evidence type="ECO:0000313" key="11">
    <source>
        <dbReference type="EMBL" id="MBB5122667.1"/>
    </source>
</evidence>
<evidence type="ECO:0000256" key="5">
    <source>
        <dbReference type="ARBA" id="ARBA00022692"/>
    </source>
</evidence>
<dbReference type="GO" id="GO:0010041">
    <property type="term" value="P:response to iron(III) ion"/>
    <property type="evidence" value="ECO:0007669"/>
    <property type="project" value="TreeGrafter"/>
</dbReference>
<feature type="compositionally biased region" description="Low complexity" evidence="8">
    <location>
        <begin position="20"/>
        <end position="35"/>
    </location>
</feature>
<keyword evidence="6 9" id="KW-1133">Transmembrane helix</keyword>
<dbReference type="EMBL" id="JACHJF010000031">
    <property type="protein sequence ID" value="MBB5122667.1"/>
    <property type="molecule type" value="Genomic_DNA"/>
</dbReference>
<dbReference type="RefSeq" id="WP_411158115.1">
    <property type="nucleotide sequence ID" value="NZ_LGUI01000001.1"/>
</dbReference>
<dbReference type="GO" id="GO:0009103">
    <property type="term" value="P:lipopolysaccharide biosynthetic process"/>
    <property type="evidence" value="ECO:0007669"/>
    <property type="project" value="UniProtKB-ARBA"/>
</dbReference>
<feature type="transmembrane region" description="Helical" evidence="9">
    <location>
        <begin position="237"/>
        <end position="257"/>
    </location>
</feature>
<dbReference type="AlphaFoldDB" id="A0A7W8BGT8"/>
<dbReference type="InterPro" id="IPR050297">
    <property type="entry name" value="LipidA_mod_glycosyltrf_83"/>
</dbReference>
<keyword evidence="3 11" id="KW-0328">Glycosyltransferase</keyword>
<evidence type="ECO:0000313" key="12">
    <source>
        <dbReference type="Proteomes" id="UP000528608"/>
    </source>
</evidence>
<accession>A0A7W8BGT8</accession>
<dbReference type="Proteomes" id="UP000528608">
    <property type="component" value="Unassembled WGS sequence"/>
</dbReference>
<evidence type="ECO:0000256" key="4">
    <source>
        <dbReference type="ARBA" id="ARBA00022679"/>
    </source>
</evidence>
<feature type="transmembrane region" description="Helical" evidence="9">
    <location>
        <begin position="203"/>
        <end position="225"/>
    </location>
</feature>
<dbReference type="PANTHER" id="PTHR33908">
    <property type="entry name" value="MANNOSYLTRANSFERASE YKCB-RELATED"/>
    <property type="match status" value="1"/>
</dbReference>
<proteinExistence type="predicted"/>
<feature type="region of interest" description="Disordered" evidence="8">
    <location>
        <begin position="1"/>
        <end position="44"/>
    </location>
</feature>
<dbReference type="GO" id="GO:0005886">
    <property type="term" value="C:plasma membrane"/>
    <property type="evidence" value="ECO:0007669"/>
    <property type="project" value="UniProtKB-SubCell"/>
</dbReference>
<keyword evidence="7 9" id="KW-0472">Membrane</keyword>
<feature type="region of interest" description="Disordered" evidence="8">
    <location>
        <begin position="324"/>
        <end position="367"/>
    </location>
</feature>
<feature type="transmembrane region" description="Helical" evidence="9">
    <location>
        <begin position="48"/>
        <end position="68"/>
    </location>
</feature>
<feature type="compositionally biased region" description="Pro residues" evidence="8">
    <location>
        <begin position="346"/>
        <end position="362"/>
    </location>
</feature>
<evidence type="ECO:0000259" key="10">
    <source>
        <dbReference type="Pfam" id="PF13231"/>
    </source>
</evidence>
<protein>
    <submittedName>
        <fullName evidence="11">Mannosyltransferase</fullName>
        <ecNumber evidence="11">2.4.1.-</ecNumber>
    </submittedName>
</protein>
<comment type="caution">
    <text evidence="11">The sequence shown here is derived from an EMBL/GenBank/DDBJ whole genome shotgun (WGS) entry which is preliminary data.</text>
</comment>
<dbReference type="GO" id="GO:0016763">
    <property type="term" value="F:pentosyltransferase activity"/>
    <property type="evidence" value="ECO:0007669"/>
    <property type="project" value="TreeGrafter"/>
</dbReference>
<dbReference type="InterPro" id="IPR038731">
    <property type="entry name" value="RgtA/B/C-like"/>
</dbReference>
<dbReference type="EC" id="2.4.1.-" evidence="11"/>
<evidence type="ECO:0000256" key="8">
    <source>
        <dbReference type="SAM" id="MobiDB-lite"/>
    </source>
</evidence>
<comment type="subcellular location">
    <subcellularLocation>
        <location evidence="1">Cell membrane</location>
        <topology evidence="1">Multi-pass membrane protein</topology>
    </subcellularLocation>
</comment>
<reference evidence="11 12" key="1">
    <citation type="submission" date="2020-08" db="EMBL/GenBank/DDBJ databases">
        <title>Genomic Encyclopedia of Type Strains, Phase III (KMG-III): the genomes of soil and plant-associated and newly described type strains.</title>
        <authorList>
            <person name="Whitman W."/>
        </authorList>
    </citation>
    <scope>NUCLEOTIDE SEQUENCE [LARGE SCALE GENOMIC DNA]</scope>
    <source>
        <strain evidence="11 12">CECT 3259</strain>
    </source>
</reference>
<sequence length="634" mass="67242">MAERGGRRAAVPGPPDPVRPSDSSDPSNPSNLSGPSAPPRSAGPPRRAAVLAVVTPVAVMLVLGLWGLDRGTMWRDESATFQIARRSLPEIWHALGTVDAVHGLYYLLMHAVLAVRDDEIALRLPSVAASAATVALVAALGCRLARPRVGLWAGLLYATTPFVSHYAQEARSYAMVAAGAALATWLLVRAVERGSPGRWAGYGAVVAGTALLHEFAILLAAAHAVTLLVSRVPWRTWRAWACAVAGCCLALLPLAVVSRAQSAQVSWIRTPGRREAEALLYAFAGPGEPVLTVTLVLAGVSLLAPSAGRAWRLLAPARPFPPYRRAARPRGGDGPPVPLARSARPPRTPAGPDPAPERPAPPARWSLGRVSGGGRAARFRAVFGHVGRVQHVGDVRHVRDVGPVRPGAPVSLNAVAWPLAVVPPVLLFGAAQYQPLFLDRYLLFCLAGVPLLAASGADRLVAAFRPPGTRAWRRAVAAAGALAVVAAFACQLPAQRRERLPVSRGDELAPVAALVGRLAGPGDAVLFLPLHERRVSLAYPRDFTGLRDLTLDRSPAASGTLFGEEVTTGALRDRLARLPPGSRVWVVQDTATVGTRWFRAQRAEYAKTTVLDRFCEEGSSVFVRGGAVTLRVRR</sequence>
<feature type="transmembrane region" description="Helical" evidence="9">
    <location>
        <begin position="278"/>
        <end position="304"/>
    </location>
</feature>
<feature type="transmembrane region" description="Helical" evidence="9">
    <location>
        <begin position="120"/>
        <end position="142"/>
    </location>
</feature>
<dbReference type="Pfam" id="PF13231">
    <property type="entry name" value="PMT_2"/>
    <property type="match status" value="1"/>
</dbReference>
<keyword evidence="4 11" id="KW-0808">Transferase</keyword>
<feature type="domain" description="Glycosyltransferase RgtA/B/C/D-like" evidence="10">
    <location>
        <begin position="108"/>
        <end position="252"/>
    </location>
</feature>
<evidence type="ECO:0000256" key="6">
    <source>
        <dbReference type="ARBA" id="ARBA00022989"/>
    </source>
</evidence>
<keyword evidence="2" id="KW-1003">Cell membrane</keyword>
<evidence type="ECO:0000256" key="9">
    <source>
        <dbReference type="SAM" id="Phobius"/>
    </source>
</evidence>